<dbReference type="AlphaFoldDB" id="A0AAQ3WSA1"/>
<name>A0AAQ3WSA1_PASNO</name>
<dbReference type="SUPFAM" id="SSF117070">
    <property type="entry name" value="LEA14-like"/>
    <property type="match status" value="1"/>
</dbReference>
<evidence type="ECO:0000313" key="6">
    <source>
        <dbReference type="Proteomes" id="UP001341281"/>
    </source>
</evidence>
<feature type="region of interest" description="Disordered" evidence="3">
    <location>
        <begin position="1"/>
        <end position="110"/>
    </location>
</feature>
<evidence type="ECO:0000256" key="4">
    <source>
        <dbReference type="SAM" id="Phobius"/>
    </source>
</evidence>
<protein>
    <recommendedName>
        <fullName evidence="7">Late embryogenesis abundant protein LEA-2 subgroup domain-containing protein</fullName>
    </recommendedName>
</protein>
<evidence type="ECO:0008006" key="7">
    <source>
        <dbReference type="Google" id="ProtNLM"/>
    </source>
</evidence>
<evidence type="ECO:0000256" key="3">
    <source>
        <dbReference type="SAM" id="MobiDB-lite"/>
    </source>
</evidence>
<feature type="compositionally biased region" description="Low complexity" evidence="3">
    <location>
        <begin position="1"/>
        <end position="13"/>
    </location>
</feature>
<dbReference type="GO" id="GO:0005886">
    <property type="term" value="C:plasma membrane"/>
    <property type="evidence" value="ECO:0007669"/>
    <property type="project" value="TreeGrafter"/>
</dbReference>
<dbReference type="InterPro" id="IPR044839">
    <property type="entry name" value="NDR1-like"/>
</dbReference>
<accession>A0AAQ3WSA1</accession>
<evidence type="ECO:0000256" key="1">
    <source>
        <dbReference type="ARBA" id="ARBA00004370"/>
    </source>
</evidence>
<feature type="compositionally biased region" description="Pro residues" evidence="3">
    <location>
        <begin position="80"/>
        <end position="106"/>
    </location>
</feature>
<keyword evidence="4" id="KW-1133">Transmembrane helix</keyword>
<feature type="compositionally biased region" description="Pro residues" evidence="3">
    <location>
        <begin position="39"/>
        <end position="55"/>
    </location>
</feature>
<keyword evidence="4" id="KW-0812">Transmembrane</keyword>
<keyword evidence="6" id="KW-1185">Reference proteome</keyword>
<gene>
    <name evidence="5" type="ORF">U9M48_020463</name>
</gene>
<dbReference type="PANTHER" id="PTHR31234:SF3">
    <property type="entry name" value="LATE EMBRYOGENESIS ABUNDANT (LEA) HYDROXYPROLINE-RICH GLYCOPROTEIN FAMILY"/>
    <property type="match status" value="1"/>
</dbReference>
<proteinExistence type="predicted"/>
<dbReference type="EMBL" id="CP144748">
    <property type="protein sequence ID" value="WVZ71935.1"/>
    <property type="molecule type" value="Genomic_DNA"/>
</dbReference>
<sequence>MHQPAGRRAAAADPRPPPPGHYATAGRPFFRQPGDYPAAPAPPPGRPFSRPPGPPGRGRHHPDPDPDPAPDAEAARPSPITVPLPPDRPSPGPFPGPGPSALLPPPPRRRSSALASCLAATAFLVLSAGGAGAALFLLFRPRAPDIAVAAVRLPAFAAANGTVAFTLQQTAAVRNPNRSPLAHFDSSLRVAYAGGELGPAVYIPAGRIDGGRTKDMSASFDVPAIPVPPAAAQPLQVGVGGAVAAQDEQQQQTPTPPAVIEVDSLLVVKGRVTVLRVLTHRVQAAKVCRVGVSPLDGRVVGVRC</sequence>
<evidence type="ECO:0000256" key="2">
    <source>
        <dbReference type="ARBA" id="ARBA00023136"/>
    </source>
</evidence>
<organism evidence="5 6">
    <name type="scientific">Paspalum notatum var. saurae</name>
    <dbReference type="NCBI Taxonomy" id="547442"/>
    <lineage>
        <taxon>Eukaryota</taxon>
        <taxon>Viridiplantae</taxon>
        <taxon>Streptophyta</taxon>
        <taxon>Embryophyta</taxon>
        <taxon>Tracheophyta</taxon>
        <taxon>Spermatophyta</taxon>
        <taxon>Magnoliopsida</taxon>
        <taxon>Liliopsida</taxon>
        <taxon>Poales</taxon>
        <taxon>Poaceae</taxon>
        <taxon>PACMAD clade</taxon>
        <taxon>Panicoideae</taxon>
        <taxon>Andropogonodae</taxon>
        <taxon>Paspaleae</taxon>
        <taxon>Paspalinae</taxon>
        <taxon>Paspalum</taxon>
    </lineage>
</organism>
<comment type="subcellular location">
    <subcellularLocation>
        <location evidence="1">Membrane</location>
    </subcellularLocation>
</comment>
<evidence type="ECO:0000313" key="5">
    <source>
        <dbReference type="EMBL" id="WVZ71935.1"/>
    </source>
</evidence>
<dbReference type="Proteomes" id="UP001341281">
    <property type="component" value="Chromosome 04"/>
</dbReference>
<keyword evidence="2 4" id="KW-0472">Membrane</keyword>
<dbReference type="PANTHER" id="PTHR31234">
    <property type="entry name" value="LATE EMBRYOGENESIS ABUNDANT (LEA) HYDROXYPROLINE-RICH GLYCOPROTEIN FAMILY"/>
    <property type="match status" value="1"/>
</dbReference>
<dbReference type="GO" id="GO:0098542">
    <property type="term" value="P:defense response to other organism"/>
    <property type="evidence" value="ECO:0007669"/>
    <property type="project" value="InterPro"/>
</dbReference>
<feature type="transmembrane region" description="Helical" evidence="4">
    <location>
        <begin position="113"/>
        <end position="139"/>
    </location>
</feature>
<reference evidence="5 6" key="1">
    <citation type="submission" date="2024-02" db="EMBL/GenBank/DDBJ databases">
        <title>High-quality chromosome-scale genome assembly of Pensacola bahiagrass (Paspalum notatum Flugge var. saurae).</title>
        <authorList>
            <person name="Vega J.M."/>
            <person name="Podio M."/>
            <person name="Orjuela J."/>
            <person name="Siena L.A."/>
            <person name="Pessino S.C."/>
            <person name="Combes M.C."/>
            <person name="Mariac C."/>
            <person name="Albertini E."/>
            <person name="Pupilli F."/>
            <person name="Ortiz J.P.A."/>
            <person name="Leblanc O."/>
        </authorList>
    </citation>
    <scope>NUCLEOTIDE SEQUENCE [LARGE SCALE GENOMIC DNA]</scope>
    <source>
        <strain evidence="5">R1</strain>
        <tissue evidence="5">Leaf</tissue>
    </source>
</reference>